<reference evidence="1 2" key="1">
    <citation type="journal article" date="2013" name="Nat. Genet.">
        <title>The genome of the hydatid tapeworm Echinococcus granulosus.</title>
        <authorList>
            <person name="Zheng H."/>
            <person name="Zhang W."/>
            <person name="Zhang L."/>
            <person name="Zhang Z."/>
            <person name="Li J."/>
            <person name="Lu G."/>
            <person name="Zhu Y."/>
            <person name="Wang Y."/>
            <person name="Huang Y."/>
            <person name="Liu J."/>
            <person name="Kang H."/>
            <person name="Chen J."/>
            <person name="Wang L."/>
            <person name="Chen A."/>
            <person name="Yu S."/>
            <person name="Gao Z."/>
            <person name="Jin L."/>
            <person name="Gu W."/>
            <person name="Wang Z."/>
            <person name="Zhao L."/>
            <person name="Shi B."/>
            <person name="Wen H."/>
            <person name="Lin R."/>
            <person name="Jones M.K."/>
            <person name="Brejova B."/>
            <person name="Vinar T."/>
            <person name="Zhao G."/>
            <person name="McManus D.P."/>
            <person name="Chen Z."/>
            <person name="Zhou Y."/>
            <person name="Wang S."/>
        </authorList>
    </citation>
    <scope>NUCLEOTIDE SEQUENCE [LARGE SCALE GENOMIC DNA]</scope>
</reference>
<dbReference type="GeneID" id="36344119"/>
<evidence type="ECO:0000313" key="1">
    <source>
        <dbReference type="EMBL" id="EUB56761.1"/>
    </source>
</evidence>
<dbReference type="Proteomes" id="UP000019149">
    <property type="component" value="Unassembled WGS sequence"/>
</dbReference>
<dbReference type="RefSeq" id="XP_024347957.1">
    <property type="nucleotide sequence ID" value="XM_024497653.1"/>
</dbReference>
<protein>
    <submittedName>
        <fullName evidence="1">Uncharacterized protein</fullName>
    </submittedName>
</protein>
<dbReference type="AlphaFoldDB" id="W6U8L1"/>
<organism evidence="1 2">
    <name type="scientific">Echinococcus granulosus</name>
    <name type="common">Hydatid tapeworm</name>
    <dbReference type="NCBI Taxonomy" id="6210"/>
    <lineage>
        <taxon>Eukaryota</taxon>
        <taxon>Metazoa</taxon>
        <taxon>Spiralia</taxon>
        <taxon>Lophotrochozoa</taxon>
        <taxon>Platyhelminthes</taxon>
        <taxon>Cestoda</taxon>
        <taxon>Eucestoda</taxon>
        <taxon>Cyclophyllidea</taxon>
        <taxon>Taeniidae</taxon>
        <taxon>Echinococcus</taxon>
        <taxon>Echinococcus granulosus group</taxon>
    </lineage>
</organism>
<keyword evidence="2" id="KW-1185">Reference proteome</keyword>
<dbReference type="KEGG" id="egl:EGR_08404"/>
<evidence type="ECO:0000313" key="2">
    <source>
        <dbReference type="Proteomes" id="UP000019149"/>
    </source>
</evidence>
<dbReference type="CTD" id="36344119"/>
<name>W6U8L1_ECHGR</name>
<dbReference type="EMBL" id="APAU02000105">
    <property type="protein sequence ID" value="EUB56761.1"/>
    <property type="molecule type" value="Genomic_DNA"/>
</dbReference>
<proteinExistence type="predicted"/>
<accession>W6U8L1</accession>
<gene>
    <name evidence="1" type="ORF">EGR_08404</name>
</gene>
<comment type="caution">
    <text evidence="1">The sequence shown here is derived from an EMBL/GenBank/DDBJ whole genome shotgun (WGS) entry which is preliminary data.</text>
</comment>
<sequence>MKGEKRDGVLLLLCCNSTSFPTENNQQISGDFTISQLVDCARIAGFSCNYSALIAAYKLVSLPFAPAYWSLASLRLHTKLYFICPELSNVDYAGIIKMTVEYMAFFAINETTVQLQSQSHLSNCVWCCYPLSMEIPNNNIGTVNIFVFVLHL</sequence>